<dbReference type="AlphaFoldDB" id="A0A0L0QKJ3"/>
<organism evidence="1 2">
    <name type="scientific">Virgibacillus pantothenticus</name>
    <dbReference type="NCBI Taxonomy" id="1473"/>
    <lineage>
        <taxon>Bacteria</taxon>
        <taxon>Bacillati</taxon>
        <taxon>Bacillota</taxon>
        <taxon>Bacilli</taxon>
        <taxon>Bacillales</taxon>
        <taxon>Bacillaceae</taxon>
        <taxon>Virgibacillus</taxon>
    </lineage>
</organism>
<name>A0A0L0QKJ3_VIRPA</name>
<proteinExistence type="predicted"/>
<gene>
    <name evidence="1" type="ORF">AFK71_10990</name>
</gene>
<keyword evidence="2" id="KW-1185">Reference proteome</keyword>
<dbReference type="EMBL" id="LGTO01000007">
    <property type="protein sequence ID" value="KNE19076.1"/>
    <property type="molecule type" value="Genomic_DNA"/>
</dbReference>
<comment type="caution">
    <text evidence="1">The sequence shown here is derived from an EMBL/GenBank/DDBJ whole genome shotgun (WGS) entry which is preliminary data.</text>
</comment>
<dbReference type="RefSeq" id="WP_050351578.1">
    <property type="nucleotide sequence ID" value="NZ_CP073011.1"/>
</dbReference>
<dbReference type="Proteomes" id="UP000036780">
    <property type="component" value="Unassembled WGS sequence"/>
</dbReference>
<dbReference type="PATRIC" id="fig|1473.5.peg.726"/>
<protein>
    <submittedName>
        <fullName evidence="1">Uncharacterized protein</fullName>
    </submittedName>
</protein>
<reference evidence="2" key="1">
    <citation type="submission" date="2015-07" db="EMBL/GenBank/DDBJ databases">
        <title>Fjat-10053 dsm26.</title>
        <authorList>
            <person name="Liu B."/>
            <person name="Wang J."/>
            <person name="Zhu Y."/>
            <person name="Liu G."/>
            <person name="Chen Q."/>
            <person name="Chen Z."/>
            <person name="Lan J."/>
            <person name="Che J."/>
            <person name="Ge C."/>
            <person name="Shi H."/>
            <person name="Pan Z."/>
            <person name="Liu X."/>
        </authorList>
    </citation>
    <scope>NUCLEOTIDE SEQUENCE [LARGE SCALE GENOMIC DNA]</scope>
    <source>
        <strain evidence="2">DSM 26</strain>
    </source>
</reference>
<dbReference type="GeneID" id="66872099"/>
<evidence type="ECO:0000313" key="1">
    <source>
        <dbReference type="EMBL" id="KNE19076.1"/>
    </source>
</evidence>
<evidence type="ECO:0000313" key="2">
    <source>
        <dbReference type="Proteomes" id="UP000036780"/>
    </source>
</evidence>
<accession>A0A0L0QKJ3</accession>
<sequence>MEIKINIAVESMEDLGKVMDKLEELRKKHNPHCTISANVEVNQNDKSHYQINVGALTPELKEQLPNFINYKN</sequence>